<gene>
    <name evidence="2" type="ORF">Ahy_A08g037471</name>
</gene>
<dbReference type="SUPFAM" id="SSF46565">
    <property type="entry name" value="Chaperone J-domain"/>
    <property type="match status" value="1"/>
</dbReference>
<feature type="region of interest" description="Disordered" evidence="1">
    <location>
        <begin position="478"/>
        <end position="533"/>
    </location>
</feature>
<dbReference type="SMR" id="A0A445BQW4"/>
<evidence type="ECO:0000256" key="1">
    <source>
        <dbReference type="SAM" id="MobiDB-lite"/>
    </source>
</evidence>
<dbReference type="AlphaFoldDB" id="A0A445BQW4"/>
<dbReference type="Proteomes" id="UP000289738">
    <property type="component" value="Chromosome A08"/>
</dbReference>
<dbReference type="GO" id="GO:0030276">
    <property type="term" value="F:clathrin binding"/>
    <property type="evidence" value="ECO:0007669"/>
    <property type="project" value="TreeGrafter"/>
</dbReference>
<dbReference type="GO" id="GO:0072318">
    <property type="term" value="P:clathrin coat disassembly"/>
    <property type="evidence" value="ECO:0007669"/>
    <property type="project" value="TreeGrafter"/>
</dbReference>
<sequence length="675" mass="75200">MERFYSSSYSSQQGESAFYTSPSTPSRNSDVDFNDVFGGPPRRSSINSEIRHSLSYSRLQDLSQEGEGEEGEVPSSCAWRPERERPVFGGEDFVNRRRYSNKNSDFYDDIFRGDESPIRNRDQSQSPFPSRVLSPSLADPLSSSLPSNFSLPAKLSKGMDLPTFGYSTRRRNPLNNLNDGFGASDGVGSSDSHLSRFSTPPTKHKEDPKNASKPAYRQSLLSKEFSDIESNMKQDQSNSNGQFHFSIYKWASKGVPMVMPLRTERKDKLKFERSSSAKECVASEITTQNDSPASYKASLLSRSTRQDGSNSRTTIQNGADSIRITEQRASSKAQSETMSSSQTVTKDDPGSPISSTHSASEKTFSGKKEAASGNQKLETKTLRSLLNESNAIAKQDYNEITRRERQDESKMKITKELSNFDNVNPNKREETTVSVKAVEHSKAASPGSLNFGENMGKDRIKGKVKEFVRIFNQEAATKPRVEPKSEGSLYKQRDALRTKNGADEYSEQSKKESSRVESSNGSSNNLSQQDDISASATPDISFTVIGDKDGSFHGNFTIQVLAEDENDDLKSQDNKAIQVIDKKIQQWSKGKEANIRSLLSTLQLVLWPECGWKPVPLVDIIEGNAVKRAYQRALLCLHPDKLQQKGAASHQKYIAEKVFDILQEAWTQFNMLGAL</sequence>
<dbReference type="Gene3D" id="1.10.287.110">
    <property type="entry name" value="DnaJ domain"/>
    <property type="match status" value="1"/>
</dbReference>
<feature type="compositionally biased region" description="Low complexity" evidence="1">
    <location>
        <begin position="516"/>
        <end position="527"/>
    </location>
</feature>
<organism evidence="2 3">
    <name type="scientific">Arachis hypogaea</name>
    <name type="common">Peanut</name>
    <dbReference type="NCBI Taxonomy" id="3818"/>
    <lineage>
        <taxon>Eukaryota</taxon>
        <taxon>Viridiplantae</taxon>
        <taxon>Streptophyta</taxon>
        <taxon>Embryophyta</taxon>
        <taxon>Tracheophyta</taxon>
        <taxon>Spermatophyta</taxon>
        <taxon>Magnoliopsida</taxon>
        <taxon>eudicotyledons</taxon>
        <taxon>Gunneridae</taxon>
        <taxon>Pentapetalae</taxon>
        <taxon>rosids</taxon>
        <taxon>fabids</taxon>
        <taxon>Fabales</taxon>
        <taxon>Fabaceae</taxon>
        <taxon>Papilionoideae</taxon>
        <taxon>50 kb inversion clade</taxon>
        <taxon>dalbergioids sensu lato</taxon>
        <taxon>Dalbergieae</taxon>
        <taxon>Pterocarpus clade</taxon>
        <taxon>Arachis</taxon>
    </lineage>
</organism>
<feature type="compositionally biased region" description="Polar residues" evidence="1">
    <location>
        <begin position="327"/>
        <end position="344"/>
    </location>
</feature>
<feature type="compositionally biased region" description="Polar residues" evidence="1">
    <location>
        <begin position="187"/>
        <end position="201"/>
    </location>
</feature>
<evidence type="ECO:0000313" key="3">
    <source>
        <dbReference type="Proteomes" id="UP000289738"/>
    </source>
</evidence>
<dbReference type="InterPro" id="IPR036869">
    <property type="entry name" value="J_dom_sf"/>
</dbReference>
<dbReference type="PANTHER" id="PTHR23172:SF64">
    <property type="entry name" value="J DOMAIN-CONTAINING PROTEIN REQUIRED FOR CHLOROPLAST ACCUMULATION RESPONSE 1"/>
    <property type="match status" value="1"/>
</dbReference>
<feature type="region of interest" description="Disordered" evidence="1">
    <location>
        <begin position="164"/>
        <end position="217"/>
    </location>
</feature>
<evidence type="ECO:0008006" key="4">
    <source>
        <dbReference type="Google" id="ProtNLM"/>
    </source>
</evidence>
<feature type="compositionally biased region" description="Basic and acidic residues" evidence="1">
    <location>
        <begin position="396"/>
        <end position="415"/>
    </location>
</feature>
<feature type="compositionally biased region" description="Polar residues" evidence="1">
    <location>
        <begin position="352"/>
        <end position="363"/>
    </location>
</feature>
<feature type="compositionally biased region" description="Polar residues" evidence="1">
    <location>
        <begin position="300"/>
        <end position="319"/>
    </location>
</feature>
<accession>A0A445BQW4</accession>
<proteinExistence type="predicted"/>
<feature type="compositionally biased region" description="Low complexity" evidence="1">
    <location>
        <begin position="1"/>
        <end position="13"/>
    </location>
</feature>
<evidence type="ECO:0000313" key="2">
    <source>
        <dbReference type="EMBL" id="RYR41074.1"/>
    </source>
</evidence>
<name>A0A445BQW4_ARAHY</name>
<feature type="region of interest" description="Disordered" evidence="1">
    <location>
        <begin position="1"/>
        <end position="81"/>
    </location>
</feature>
<feature type="compositionally biased region" description="Polar residues" evidence="1">
    <location>
        <begin position="416"/>
        <end position="425"/>
    </location>
</feature>
<dbReference type="FunFam" id="1.10.287.110:FF:000043">
    <property type="entry name" value="J-domain protein required for chloroplast accumulation response 1"/>
    <property type="match status" value="1"/>
</dbReference>
<protein>
    <recommendedName>
        <fullName evidence="4">J domain-containing protein</fullName>
    </recommendedName>
</protein>
<feature type="compositionally biased region" description="Basic and acidic residues" evidence="1">
    <location>
        <begin position="109"/>
        <end position="122"/>
    </location>
</feature>
<dbReference type="EMBL" id="SDMP01000008">
    <property type="protein sequence ID" value="RYR41074.1"/>
    <property type="molecule type" value="Genomic_DNA"/>
</dbReference>
<feature type="compositionally biased region" description="Polar residues" evidence="1">
    <location>
        <begin position="14"/>
        <end position="28"/>
    </location>
</feature>
<dbReference type="Gramene" id="arahy.Tifrunner.gnm2.ann2.Ah08g002900.1">
    <property type="protein sequence ID" value="arahy.Tifrunner.gnm2.ann2.Ah08g002900.1-CDS"/>
    <property type="gene ID" value="arahy.Tifrunner.gnm2.ann2.Ah08g002900"/>
</dbReference>
<feature type="compositionally biased region" description="Polar residues" evidence="1">
    <location>
        <begin position="44"/>
        <end position="63"/>
    </location>
</feature>
<comment type="caution">
    <text evidence="2">The sequence shown here is derived from an EMBL/GenBank/DDBJ whole genome shotgun (WGS) entry which is preliminary data.</text>
</comment>
<dbReference type="GO" id="GO:0005737">
    <property type="term" value="C:cytoplasm"/>
    <property type="evidence" value="ECO:0007669"/>
    <property type="project" value="TreeGrafter"/>
</dbReference>
<feature type="compositionally biased region" description="Basic and acidic residues" evidence="1">
    <location>
        <begin position="478"/>
        <end position="515"/>
    </location>
</feature>
<dbReference type="GO" id="GO:0031982">
    <property type="term" value="C:vesicle"/>
    <property type="evidence" value="ECO:0007669"/>
    <property type="project" value="TreeGrafter"/>
</dbReference>
<feature type="compositionally biased region" description="Low complexity" evidence="1">
    <location>
        <begin position="133"/>
        <end position="144"/>
    </location>
</feature>
<dbReference type="STRING" id="3818.A0A445BQW4"/>
<feature type="region of interest" description="Disordered" evidence="1">
    <location>
        <begin position="104"/>
        <end position="144"/>
    </location>
</feature>
<dbReference type="GO" id="GO:0072583">
    <property type="term" value="P:clathrin-dependent endocytosis"/>
    <property type="evidence" value="ECO:0007669"/>
    <property type="project" value="TreeGrafter"/>
</dbReference>
<keyword evidence="3" id="KW-1185">Reference proteome</keyword>
<dbReference type="PANTHER" id="PTHR23172">
    <property type="entry name" value="AUXILIN/CYCLIN G-ASSOCIATED KINASE-RELATED"/>
    <property type="match status" value="1"/>
</dbReference>
<reference evidence="2 3" key="1">
    <citation type="submission" date="2019-01" db="EMBL/GenBank/DDBJ databases">
        <title>Sequencing of cultivated peanut Arachis hypogaea provides insights into genome evolution and oil improvement.</title>
        <authorList>
            <person name="Chen X."/>
        </authorList>
    </citation>
    <scope>NUCLEOTIDE SEQUENCE [LARGE SCALE GENOMIC DNA]</scope>
    <source>
        <strain evidence="3">cv. Fuhuasheng</strain>
        <tissue evidence="2">Leaves</tissue>
    </source>
</reference>
<feature type="region of interest" description="Disordered" evidence="1">
    <location>
        <begin position="270"/>
        <end position="377"/>
    </location>
</feature>
<feature type="region of interest" description="Disordered" evidence="1">
    <location>
        <begin position="395"/>
        <end position="432"/>
    </location>
</feature>